<keyword evidence="1" id="KW-0472">Membrane</keyword>
<feature type="transmembrane region" description="Helical" evidence="1">
    <location>
        <begin position="25"/>
        <end position="48"/>
    </location>
</feature>
<gene>
    <name evidence="2" type="ORF">BCY86_02395</name>
</gene>
<evidence type="ECO:0000256" key="1">
    <source>
        <dbReference type="SAM" id="Phobius"/>
    </source>
</evidence>
<name>A0A1L6MVS8_9BACT</name>
<keyword evidence="3" id="KW-1185">Reference proteome</keyword>
<keyword evidence="1" id="KW-1133">Transmembrane helix</keyword>
<evidence type="ECO:0000313" key="2">
    <source>
        <dbReference type="EMBL" id="APR99650.1"/>
    </source>
</evidence>
<organism evidence="2 3">
    <name type="scientific">Pajaroellobacter abortibovis</name>
    <dbReference type="NCBI Taxonomy" id="1882918"/>
    <lineage>
        <taxon>Bacteria</taxon>
        <taxon>Pseudomonadati</taxon>
        <taxon>Myxococcota</taxon>
        <taxon>Polyangia</taxon>
        <taxon>Polyangiales</taxon>
        <taxon>Polyangiaceae</taxon>
    </lineage>
</organism>
<reference evidence="2 3" key="1">
    <citation type="submission" date="2016-08" db="EMBL/GenBank/DDBJ databases">
        <title>Identification and validation of antigenic proteins from Pajaroellobacter abortibovis using de-novo genome sequence assembly and reverse vaccinology.</title>
        <authorList>
            <person name="Welly B.T."/>
            <person name="Miller M.R."/>
            <person name="Stott J.L."/>
            <person name="Blanchard M.T."/>
            <person name="Islas-Trejo A.D."/>
            <person name="O'Rourke S.M."/>
            <person name="Young A.E."/>
            <person name="Medrano J.F."/>
            <person name="Van Eenennaam A.L."/>
        </authorList>
    </citation>
    <scope>NUCLEOTIDE SEQUENCE [LARGE SCALE GENOMIC DNA]</scope>
    <source>
        <strain evidence="2 3">BTF92-0548A/99-0131</strain>
    </source>
</reference>
<accession>A0A1L6MVS8</accession>
<evidence type="ECO:0000313" key="3">
    <source>
        <dbReference type="Proteomes" id="UP000185544"/>
    </source>
</evidence>
<dbReference type="Proteomes" id="UP000185544">
    <property type="component" value="Chromosome"/>
</dbReference>
<protein>
    <submittedName>
        <fullName evidence="2">Uncharacterized protein</fullName>
    </submittedName>
</protein>
<dbReference type="EMBL" id="CP016908">
    <property type="protein sequence ID" value="APR99650.1"/>
    <property type="molecule type" value="Genomic_DNA"/>
</dbReference>
<feature type="transmembrane region" description="Helical" evidence="1">
    <location>
        <begin position="55"/>
        <end position="77"/>
    </location>
</feature>
<dbReference type="AlphaFoldDB" id="A0A1L6MVS8"/>
<sequence length="80" mass="9128">MNVWNEKVPSILAYAENSFQQSKLALHYLALHTGLPILVVASGAVVFSYHLFRRWAVLIFEFVVAFGLIGTATYFGWIHW</sequence>
<dbReference type="KEGG" id="pabo:BCY86_02395"/>
<proteinExistence type="predicted"/>
<keyword evidence="1" id="KW-0812">Transmembrane</keyword>
<dbReference type="RefSeq" id="WP_075276298.1">
    <property type="nucleotide sequence ID" value="NZ_CP016908.1"/>
</dbReference>